<dbReference type="InterPro" id="IPR017853">
    <property type="entry name" value="GH"/>
</dbReference>
<comment type="similarity">
    <text evidence="2 10">Belongs to the disproportionating enzyme family.</text>
</comment>
<evidence type="ECO:0000256" key="9">
    <source>
        <dbReference type="ARBA" id="ARBA00031501"/>
    </source>
</evidence>
<protein>
    <recommendedName>
        <fullName evidence="4 10">4-alpha-glucanotransferase</fullName>
        <ecNumber evidence="3 10">2.4.1.25</ecNumber>
    </recommendedName>
    <alternativeName>
        <fullName evidence="8 10">Amylomaltase</fullName>
    </alternativeName>
    <alternativeName>
        <fullName evidence="9 10">Disproportionating enzyme</fullName>
    </alternativeName>
</protein>
<sequence>MRTPSSSALASLCEALGLASRYTDVRGQEREVPPGALRALAAALGHPAGDDAQARQSLARLRARETVRWLPPVHVVREGERVELPLGEGRGEPPRRWRLQCESGSTGEGEVAAGRIDLPETLPLGYHRLQLLSAEGVELTHCEIIVCPHRCHVPPALQRGERLWGVTVQLYALRSARQWGMGDFTDLRHLVESMALLGAAFVGLNPLHALFPENPDAASPYSPSSRSALNVLYIDVEAAPEFADCEAAQRLVRDAAFHERLRALRERDEVDYAGVAALKLPVLGALYECFRERHLLRDTHRARAFRQFQRGRGATLRAHAVFAAIQARLQAEDPALWGWPAWPEPWRDPEGETVRRFVQEHPEAVEYQEYLQWLADEQLQAVRERAESLGMAIGLYRDLAVGSSEGGSDTWSAPSLYALGTRVGAPPDALNPAGQDWGLPPWQPQALRERAYKPFVQLLRSNMRHAGALRVDHAMALMRLYCVPPGHPSTEGAYLHYPMRDLFAILALESQRCQCLVIGEDLGTVPPEVRDAMREHAVLSYCPLYFERDEQGRFRAPADWPEQALAVVGTHDLPTLAGFWAGQDLRTRRELGLYPEASMAEEQALERAADRAHLLLALEREGLVAPGSAVQPPPHMDEALACAVHEYLGRSRAWLVGLQLEDVCLQLEPVNVPGTTDERPNWRLKLAVPLEDLPAEPRLHAIARAVTRARPRGAAPGLEAWPPLATALVPRATYRVQFHAGFRFADAERVLPYLADLGVSHLYASPYLKARAGSTHGYDVVDHNALNPEIGDEADFERLCSALEGLGLLQLLDIVPNHMGVLGSDNAWWLDVLEHGPASLHAETFDIDWQAPAAGCPGKVLLPLLGAAYGEVLERGELKLVFDGAAGSFHVAYHDHRLPLDPRDYAQVLSAAPLPLRAAQSEDARTVARRVQHLADAFAALPARDDREPGARARRLRDQAVLKQELARLASEHEWVRAWIDTCVRAFDAGSGEARRIDALDALIQRQAWRPAWWRVAGDEVNYRRFFDINTLAAVRMEREPVFEATHRTLLRWLQEGKIHGLRIDHPDGLSDPPGYFRRLQARHAAAMRAAGAAPRALYLVIEKILGEHEHWPSSWPVHGDTGYRFVAQSTGLFIDARHEAAFDELYAGFAGRTEPVDELLYEAKHHIMATALAADLTLLTESAWRIAQGDRRTRDHTRNGLRTALAEIAAAFPVYRTYIGEEGASDVDRQHLDWACAKAARRCDAAVVEYLRQLMLHAADAGDAARRQEQLAFVRRFQQFTAPVMAKAMEDTVFYRYLRLVALNEVGADPRHFGFSPAAFHAANVQRLRYLPHTLLGSSTHDTKRGEDVRMRLAVLSEMPQRWAERVQRWAELQRRHARALAPSAVLPHPNDEYLLYQTLVGAWPFEDEGFDAEALAALRGRIQAYMLKAVREAKERTSWTHPDEAYEAGLAHYIDTLLGQLEPNPVLGELRQFVREIAPFGAANSVAMVTLKFTSPGVPDVYQGCEDWNLSLVDPDNRRPVDFDRLQRRLAEVRELYAPGAPTPDDWRLLWTHLGDGRLKMLVTWRLLQLRREHELLWRQGSYVPLSAEGPRAEHVVAYARAAEGRCVVTAVARLSWSLAGGALQGWAAAWEDTVLPLPAGGRWRELYTGRVWRLPAGGPRLRLRELLVALPAAVLVHEGGSA</sequence>
<accession>A0ABY6MTN9</accession>
<dbReference type="Gene3D" id="3.20.20.80">
    <property type="entry name" value="Glycosidases"/>
    <property type="match status" value="4"/>
</dbReference>
<keyword evidence="5 10" id="KW-0328">Glycosyltransferase</keyword>
<dbReference type="Proteomes" id="UP001163266">
    <property type="component" value="Chromosome"/>
</dbReference>
<dbReference type="InterPro" id="IPR003385">
    <property type="entry name" value="Glyco_hydro_77"/>
</dbReference>
<dbReference type="Pfam" id="PF02446">
    <property type="entry name" value="Glyco_hydro_77"/>
    <property type="match status" value="1"/>
</dbReference>
<evidence type="ECO:0000256" key="3">
    <source>
        <dbReference type="ARBA" id="ARBA00012560"/>
    </source>
</evidence>
<dbReference type="GO" id="GO:0004134">
    <property type="term" value="F:4-alpha-glucanotransferase activity"/>
    <property type="evidence" value="ECO:0007669"/>
    <property type="project" value="UniProtKB-EC"/>
</dbReference>
<evidence type="ECO:0000256" key="5">
    <source>
        <dbReference type="ARBA" id="ARBA00022676"/>
    </source>
</evidence>
<dbReference type="EC" id="2.4.1.25" evidence="3 10"/>
<evidence type="ECO:0000313" key="13">
    <source>
        <dbReference type="Proteomes" id="UP001163266"/>
    </source>
</evidence>
<evidence type="ECO:0000256" key="8">
    <source>
        <dbReference type="ARBA" id="ARBA00031423"/>
    </source>
</evidence>
<organism evidence="12 13">
    <name type="scientific">Caldimonas aquatica</name>
    <dbReference type="NCBI Taxonomy" id="376175"/>
    <lineage>
        <taxon>Bacteria</taxon>
        <taxon>Pseudomonadati</taxon>
        <taxon>Pseudomonadota</taxon>
        <taxon>Betaproteobacteria</taxon>
        <taxon>Burkholderiales</taxon>
        <taxon>Sphaerotilaceae</taxon>
        <taxon>Caldimonas</taxon>
    </lineage>
</organism>
<evidence type="ECO:0000256" key="10">
    <source>
        <dbReference type="RuleBase" id="RU361207"/>
    </source>
</evidence>
<keyword evidence="12" id="KW-0413">Isomerase</keyword>
<dbReference type="CDD" id="cd11336">
    <property type="entry name" value="AmyAc_MTSase"/>
    <property type="match status" value="1"/>
</dbReference>
<dbReference type="EMBL" id="CP110257">
    <property type="protein sequence ID" value="UZD55372.1"/>
    <property type="molecule type" value="Genomic_DNA"/>
</dbReference>
<dbReference type="Gene3D" id="1.10.10.470">
    <property type="entry name" value="Maltooligosyl trehalose synthase, domain 4"/>
    <property type="match status" value="1"/>
</dbReference>
<comment type="catalytic activity">
    <reaction evidence="1 10">
        <text>Transfers a segment of a (1-&gt;4)-alpha-D-glucan to a new position in an acceptor, which may be glucose or a (1-&gt;4)-alpha-D-glucan.</text>
        <dbReference type="EC" id="2.4.1.25"/>
    </reaction>
</comment>
<dbReference type="InterPro" id="IPR048458">
    <property type="entry name" value="MalQ_N"/>
</dbReference>
<dbReference type="PANTHER" id="PTHR32438">
    <property type="entry name" value="4-ALPHA-GLUCANOTRANSFERASE DPE1, CHLOROPLASTIC/AMYLOPLASTIC"/>
    <property type="match status" value="1"/>
</dbReference>
<evidence type="ECO:0000256" key="4">
    <source>
        <dbReference type="ARBA" id="ARBA00020295"/>
    </source>
</evidence>
<feature type="domain" description="Glycosyl hydrolase family 13 catalytic" evidence="11">
    <location>
        <begin position="743"/>
        <end position="1267"/>
    </location>
</feature>
<evidence type="ECO:0000256" key="2">
    <source>
        <dbReference type="ARBA" id="ARBA00005684"/>
    </source>
</evidence>
<evidence type="ECO:0000256" key="1">
    <source>
        <dbReference type="ARBA" id="ARBA00000439"/>
    </source>
</evidence>
<evidence type="ECO:0000259" key="11">
    <source>
        <dbReference type="SMART" id="SM00642"/>
    </source>
</evidence>
<keyword evidence="13" id="KW-1185">Reference proteome</keyword>
<evidence type="ECO:0000256" key="6">
    <source>
        <dbReference type="ARBA" id="ARBA00022679"/>
    </source>
</evidence>
<dbReference type="RefSeq" id="WP_264893126.1">
    <property type="nucleotide sequence ID" value="NZ_CP110257.1"/>
</dbReference>
<dbReference type="PANTHER" id="PTHR32438:SF5">
    <property type="entry name" value="4-ALPHA-GLUCANOTRANSFERASE DPE1, CHLOROPLASTIC_AMYLOPLASTIC"/>
    <property type="match status" value="1"/>
</dbReference>
<dbReference type="SMART" id="SM00642">
    <property type="entry name" value="Aamy"/>
    <property type="match status" value="1"/>
</dbReference>
<dbReference type="NCBIfam" id="TIGR02401">
    <property type="entry name" value="trehalose_TreY"/>
    <property type="match status" value="1"/>
</dbReference>
<dbReference type="SUPFAM" id="SSF51445">
    <property type="entry name" value="(Trans)glycosidases"/>
    <property type="match status" value="2"/>
</dbReference>
<dbReference type="InterPro" id="IPR006047">
    <property type="entry name" value="GH13_cat_dom"/>
</dbReference>
<keyword evidence="7 10" id="KW-0119">Carbohydrate metabolism</keyword>
<dbReference type="Pfam" id="PF00128">
    <property type="entry name" value="Alpha-amylase"/>
    <property type="match status" value="1"/>
</dbReference>
<evidence type="ECO:0000256" key="7">
    <source>
        <dbReference type="ARBA" id="ARBA00023277"/>
    </source>
</evidence>
<evidence type="ECO:0000313" key="12">
    <source>
        <dbReference type="EMBL" id="UZD55372.1"/>
    </source>
</evidence>
<keyword evidence="6 10" id="KW-0808">Transferase</keyword>
<dbReference type="InterPro" id="IPR013797">
    <property type="entry name" value="Maltooligo_trehalose_synth_4"/>
</dbReference>
<name>A0ABY6MTN9_9BURK</name>
<dbReference type="InterPro" id="IPR012767">
    <property type="entry name" value="Trehalose_TreY"/>
</dbReference>
<proteinExistence type="inferred from homology"/>
<dbReference type="Pfam" id="PF21226">
    <property type="entry name" value="MalQ_N"/>
    <property type="match status" value="1"/>
</dbReference>
<dbReference type="NCBIfam" id="TIGR00217">
    <property type="entry name" value="malQ"/>
    <property type="match status" value="1"/>
</dbReference>
<reference evidence="12" key="1">
    <citation type="submission" date="2022-10" db="EMBL/GenBank/DDBJ databases">
        <title>Complete genome sequence of Schlegelella aquatica LMG 23380.</title>
        <authorList>
            <person name="Musilova J."/>
            <person name="Kourilova X."/>
            <person name="Bezdicek M."/>
            <person name="Hermankova K."/>
            <person name="Obruca S."/>
            <person name="Sedlar K."/>
        </authorList>
    </citation>
    <scope>NUCLEOTIDE SEQUENCE</scope>
    <source>
        <strain evidence="12">LMG 23380</strain>
    </source>
</reference>
<gene>
    <name evidence="12" type="ORF">OMP39_01925</name>
</gene>
<dbReference type="NCBIfam" id="NF011077">
    <property type="entry name" value="PRK14507.1"/>
    <property type="match status" value="1"/>
</dbReference>
<dbReference type="GO" id="GO:0047470">
    <property type="term" value="F:(1,4)-alpha-D-glucan 1-alpha-D-glucosylmutase activity"/>
    <property type="evidence" value="ECO:0007669"/>
    <property type="project" value="UniProtKB-EC"/>
</dbReference>